<comment type="caution">
    <text evidence="3">The sequence shown here is derived from an EMBL/GenBank/DDBJ whole genome shotgun (WGS) entry which is preliminary data.</text>
</comment>
<evidence type="ECO:0000313" key="3">
    <source>
        <dbReference type="EMBL" id="KAF9479584.1"/>
    </source>
</evidence>
<name>A0A9P5Z1U0_9AGAR</name>
<sequence length="141" mass="15241">MGGAIAGAVIGAVLLCGVALAVLFLWRRRKAQARRERAEVEIDDDRIDVTPFEGWHGSNPSMHQIHTLASGSNSVFPPSEQDSSHGASLVSLSKVQLVSPSNMRKSALQSTNMSSEGQWSERRRSTVSRTSIAPSYHTNAP</sequence>
<keyword evidence="2" id="KW-0472">Membrane</keyword>
<evidence type="ECO:0000256" key="2">
    <source>
        <dbReference type="SAM" id="Phobius"/>
    </source>
</evidence>
<accession>A0A9P5Z1U0</accession>
<dbReference type="Proteomes" id="UP000807469">
    <property type="component" value="Unassembled WGS sequence"/>
</dbReference>
<evidence type="ECO:0000256" key="1">
    <source>
        <dbReference type="SAM" id="MobiDB-lite"/>
    </source>
</evidence>
<dbReference type="EMBL" id="MU155210">
    <property type="protein sequence ID" value="KAF9479584.1"/>
    <property type="molecule type" value="Genomic_DNA"/>
</dbReference>
<keyword evidence="2" id="KW-1133">Transmembrane helix</keyword>
<keyword evidence="4" id="KW-1185">Reference proteome</keyword>
<feature type="transmembrane region" description="Helical" evidence="2">
    <location>
        <begin position="6"/>
        <end position="26"/>
    </location>
</feature>
<gene>
    <name evidence="3" type="ORF">BDN70DRAFT_878650</name>
</gene>
<dbReference type="AlphaFoldDB" id="A0A9P5Z1U0"/>
<evidence type="ECO:0000313" key="4">
    <source>
        <dbReference type="Proteomes" id="UP000807469"/>
    </source>
</evidence>
<feature type="compositionally biased region" description="Polar residues" evidence="1">
    <location>
        <begin position="132"/>
        <end position="141"/>
    </location>
</feature>
<proteinExistence type="predicted"/>
<organism evidence="3 4">
    <name type="scientific">Pholiota conissans</name>
    <dbReference type="NCBI Taxonomy" id="109636"/>
    <lineage>
        <taxon>Eukaryota</taxon>
        <taxon>Fungi</taxon>
        <taxon>Dikarya</taxon>
        <taxon>Basidiomycota</taxon>
        <taxon>Agaricomycotina</taxon>
        <taxon>Agaricomycetes</taxon>
        <taxon>Agaricomycetidae</taxon>
        <taxon>Agaricales</taxon>
        <taxon>Agaricineae</taxon>
        <taxon>Strophariaceae</taxon>
        <taxon>Pholiota</taxon>
    </lineage>
</organism>
<protein>
    <submittedName>
        <fullName evidence="3">Uncharacterized protein</fullName>
    </submittedName>
</protein>
<feature type="compositionally biased region" description="Polar residues" evidence="1">
    <location>
        <begin position="102"/>
        <end position="118"/>
    </location>
</feature>
<feature type="region of interest" description="Disordered" evidence="1">
    <location>
        <begin position="101"/>
        <end position="141"/>
    </location>
</feature>
<keyword evidence="2" id="KW-0812">Transmembrane</keyword>
<reference evidence="3" key="1">
    <citation type="submission" date="2020-11" db="EMBL/GenBank/DDBJ databases">
        <authorList>
            <consortium name="DOE Joint Genome Institute"/>
            <person name="Ahrendt S."/>
            <person name="Riley R."/>
            <person name="Andreopoulos W."/>
            <person name="Labutti K."/>
            <person name="Pangilinan J."/>
            <person name="Ruiz-Duenas F.J."/>
            <person name="Barrasa J.M."/>
            <person name="Sanchez-Garcia M."/>
            <person name="Camarero S."/>
            <person name="Miyauchi S."/>
            <person name="Serrano A."/>
            <person name="Linde D."/>
            <person name="Babiker R."/>
            <person name="Drula E."/>
            <person name="Ayuso-Fernandez I."/>
            <person name="Pacheco R."/>
            <person name="Padilla G."/>
            <person name="Ferreira P."/>
            <person name="Barriuso J."/>
            <person name="Kellner H."/>
            <person name="Castanera R."/>
            <person name="Alfaro M."/>
            <person name="Ramirez L."/>
            <person name="Pisabarro A.G."/>
            <person name="Kuo A."/>
            <person name="Tritt A."/>
            <person name="Lipzen A."/>
            <person name="He G."/>
            <person name="Yan M."/>
            <person name="Ng V."/>
            <person name="Cullen D."/>
            <person name="Martin F."/>
            <person name="Rosso M.-N."/>
            <person name="Henrissat B."/>
            <person name="Hibbett D."/>
            <person name="Martinez A.T."/>
            <person name="Grigoriev I.V."/>
        </authorList>
    </citation>
    <scope>NUCLEOTIDE SEQUENCE</scope>
    <source>
        <strain evidence="3">CIRM-BRFM 674</strain>
    </source>
</reference>